<evidence type="ECO:0000313" key="2">
    <source>
        <dbReference type="EMBL" id="RKR81535.1"/>
    </source>
</evidence>
<dbReference type="AlphaFoldDB" id="A0A495IXW6"/>
<evidence type="ECO:0000313" key="3">
    <source>
        <dbReference type="Proteomes" id="UP000268007"/>
    </source>
</evidence>
<dbReference type="RefSeq" id="WP_121197224.1">
    <property type="nucleotide sequence ID" value="NZ_RBKU01000001.1"/>
</dbReference>
<sequence>MKVCRTPLIWCVSFISCFCAGIAIILACGPETDPYDYYVSFFHNNVQGQKEYKPFYFSSYQFVYDDKEPVSEAAVNADEWAAYLGKDVAAADVNRAMYQLSAGADSVLEDGYLKTGERLPDSLANNSFLKALQVRKNPIALKYYRFAKGVEKIANTGYDKWDPKPVDSAALVNAGNAAFKYAIAEKDKFIQLRYYYQAQRLLHFGGAYKEAANVYDKYIAPAATQSHIKGWALALKAGECRRLKDTVRAAYLFSKVFAQYPERRLQAYQNYKYINPGKAHVLALAETNAERAVLYAMDGFGSSAVNLEPLKKVYEYEPTSPMVGLLLVREVNKLEEQYLTPKLLNKNTRITSFYYAAQTGKTEAGQMDQMNQLSSFCKLLVTERKYADYNIGNLAGAYISWIKGDNANGFVYLRAMNSEVLSPAMNDEKQIIQLLLSGQNIQNINEVNEEQLLPALQWLDTKVKGEIPRTKATNFAFSDNQKFTHTASNFYDQVLAPAYLKQGDTVKAALALLKSPMGYHQQQFWVTNLHSLQIARIIRWRKTPPTTPYLNFLADQLGVLKPNYLYELLGTACLREHQYNRAIAAFKQVDANYLNREPPDYYKGDPFIDRINDYPKVLHYGKARGLNKLQFAQAMADLEQKIKTDAPNAPSYYYRYATGLYNASHYGNAPYLINWGWSADDFGRKDIYSYDADYIRTKNAEKYYLLARSLSSNEEFKAKCTFMAAKCLQKQFVMPDYNDPNYSKAEAEYMLQLRSNDYFTELKSKYKKTAIFKKAVGECSYLKDFVFANK</sequence>
<dbReference type="PROSITE" id="PS51257">
    <property type="entry name" value="PROKAR_LIPOPROTEIN"/>
    <property type="match status" value="1"/>
</dbReference>
<name>A0A495IXW6_9SPHI</name>
<reference evidence="2 3" key="1">
    <citation type="submission" date="2018-10" db="EMBL/GenBank/DDBJ databases">
        <title>Genomic Encyclopedia of Archaeal and Bacterial Type Strains, Phase II (KMG-II): from individual species to whole genera.</title>
        <authorList>
            <person name="Goeker M."/>
        </authorList>
    </citation>
    <scope>NUCLEOTIDE SEQUENCE [LARGE SCALE GENOMIC DNA]</scope>
    <source>
        <strain evidence="2 3">DSM 18602</strain>
    </source>
</reference>
<keyword evidence="1" id="KW-0732">Signal</keyword>
<proteinExistence type="predicted"/>
<dbReference type="EMBL" id="RBKU01000001">
    <property type="protein sequence ID" value="RKR81535.1"/>
    <property type="molecule type" value="Genomic_DNA"/>
</dbReference>
<comment type="caution">
    <text evidence="2">The sequence shown here is derived from an EMBL/GenBank/DDBJ whole genome shotgun (WGS) entry which is preliminary data.</text>
</comment>
<organism evidence="2 3">
    <name type="scientific">Mucilaginibacter gracilis</name>
    <dbReference type="NCBI Taxonomy" id="423350"/>
    <lineage>
        <taxon>Bacteria</taxon>
        <taxon>Pseudomonadati</taxon>
        <taxon>Bacteroidota</taxon>
        <taxon>Sphingobacteriia</taxon>
        <taxon>Sphingobacteriales</taxon>
        <taxon>Sphingobacteriaceae</taxon>
        <taxon>Mucilaginibacter</taxon>
    </lineage>
</organism>
<gene>
    <name evidence="2" type="ORF">BDD43_1682</name>
</gene>
<protein>
    <recommendedName>
        <fullName evidence="4">Tetratricopeptide repeat protein</fullName>
    </recommendedName>
</protein>
<feature type="chain" id="PRO_5019780602" description="Tetratricopeptide repeat protein" evidence="1">
    <location>
        <begin position="28"/>
        <end position="790"/>
    </location>
</feature>
<feature type="signal peptide" evidence="1">
    <location>
        <begin position="1"/>
        <end position="27"/>
    </location>
</feature>
<accession>A0A495IXW6</accession>
<evidence type="ECO:0008006" key="4">
    <source>
        <dbReference type="Google" id="ProtNLM"/>
    </source>
</evidence>
<dbReference type="Proteomes" id="UP000268007">
    <property type="component" value="Unassembled WGS sequence"/>
</dbReference>
<evidence type="ECO:0000256" key="1">
    <source>
        <dbReference type="SAM" id="SignalP"/>
    </source>
</evidence>
<dbReference type="OrthoDB" id="605297at2"/>
<keyword evidence="3" id="KW-1185">Reference proteome</keyword>